<evidence type="ECO:0000256" key="2">
    <source>
        <dbReference type="ARBA" id="ARBA00004123"/>
    </source>
</evidence>
<feature type="domain" description="UBC core" evidence="19">
    <location>
        <begin position="354"/>
        <end position="514"/>
    </location>
</feature>
<evidence type="ECO:0000256" key="5">
    <source>
        <dbReference type="ARBA" id="ARBA00012486"/>
    </source>
</evidence>
<dbReference type="GO" id="GO:0061015">
    <property type="term" value="P:snRNA import into nucleus"/>
    <property type="evidence" value="ECO:0007669"/>
    <property type="project" value="InterPro"/>
</dbReference>
<dbReference type="GO" id="GO:0005524">
    <property type="term" value="F:ATP binding"/>
    <property type="evidence" value="ECO:0007669"/>
    <property type="project" value="UniProtKB-KW"/>
</dbReference>
<dbReference type="SMART" id="SM00212">
    <property type="entry name" value="UBCc"/>
    <property type="match status" value="1"/>
</dbReference>
<comment type="function">
    <text evidence="16">Accepts ubiquitin from the E1 complex and catalyzes its covalent attachment to other proteins. In vitro catalyzes 'Lys-48'-, as well as 'Lys-63'-linked polyubiquitination. May be involved in degradation of muscle-specific proteins. Mediates polyubiquitination of CYP3A4.</text>
</comment>
<dbReference type="PROSITE" id="PS00183">
    <property type="entry name" value="UBC_1"/>
    <property type="match status" value="1"/>
</dbReference>
<dbReference type="PROSITE" id="PS51214">
    <property type="entry name" value="IBB"/>
    <property type="match status" value="1"/>
</dbReference>
<dbReference type="AlphaFoldDB" id="A0AA39M0F7"/>
<dbReference type="GO" id="GO:0061608">
    <property type="term" value="F:nuclear import signal receptor activity"/>
    <property type="evidence" value="ECO:0007669"/>
    <property type="project" value="InterPro"/>
</dbReference>
<dbReference type="InterPro" id="IPR024721">
    <property type="entry name" value="Snurportin-1_N"/>
</dbReference>
<dbReference type="SUPFAM" id="SSF54495">
    <property type="entry name" value="UBC-like"/>
    <property type="match status" value="1"/>
</dbReference>
<comment type="subcellular location">
    <subcellularLocation>
        <location evidence="3">Cytoplasm</location>
    </subcellularLocation>
    <subcellularLocation>
        <location evidence="2">Nucleus</location>
    </subcellularLocation>
</comment>
<evidence type="ECO:0000259" key="19">
    <source>
        <dbReference type="PROSITE" id="PS50127"/>
    </source>
</evidence>
<dbReference type="InterPro" id="IPR002652">
    <property type="entry name" value="Importin-a_IBB"/>
</dbReference>
<dbReference type="Gene3D" id="3.30.470.30">
    <property type="entry name" value="DNA ligase/mRNA capping enzyme"/>
    <property type="match status" value="1"/>
</dbReference>
<evidence type="ECO:0000259" key="20">
    <source>
        <dbReference type="PROSITE" id="PS51214"/>
    </source>
</evidence>
<comment type="caution">
    <text evidence="21">The sequence shown here is derived from an EMBL/GenBank/DDBJ whole genome shotgun (WGS) entry which is preliminary data.</text>
</comment>
<dbReference type="InterPro" id="IPR047857">
    <property type="entry name" value="Snurportin1_C"/>
</dbReference>
<keyword evidence="8" id="KW-0963">Cytoplasm</keyword>
<dbReference type="CDD" id="cd23795">
    <property type="entry name" value="UBCc_UBE2G1"/>
    <property type="match status" value="1"/>
</dbReference>
<protein>
    <recommendedName>
        <fullName evidence="6">Snurportin-1</fullName>
        <ecNumber evidence="5">2.3.2.23</ecNumber>
    </recommendedName>
    <alternativeName>
        <fullName evidence="15">RNA U transporter 1</fullName>
    </alternativeName>
</protein>
<evidence type="ECO:0000256" key="15">
    <source>
        <dbReference type="ARBA" id="ARBA00031454"/>
    </source>
</evidence>
<evidence type="ECO:0000256" key="9">
    <source>
        <dbReference type="ARBA" id="ARBA00022679"/>
    </source>
</evidence>
<evidence type="ECO:0000313" key="22">
    <source>
        <dbReference type="Proteomes" id="UP001175271"/>
    </source>
</evidence>
<evidence type="ECO:0000256" key="10">
    <source>
        <dbReference type="ARBA" id="ARBA00022741"/>
    </source>
</evidence>
<dbReference type="FunFam" id="3.10.110.10:FF:000018">
    <property type="entry name" value="Ubiquitin-conjugating enzyme E2 G1"/>
    <property type="match status" value="1"/>
</dbReference>
<dbReference type="Pfam" id="PF00179">
    <property type="entry name" value="UQ_con"/>
    <property type="match status" value="1"/>
</dbReference>
<dbReference type="EC" id="2.3.2.23" evidence="5"/>
<evidence type="ECO:0000256" key="11">
    <source>
        <dbReference type="ARBA" id="ARBA00022786"/>
    </source>
</evidence>
<dbReference type="GO" id="GO:0006606">
    <property type="term" value="P:protein import into nucleus"/>
    <property type="evidence" value="ECO:0007669"/>
    <property type="project" value="InterPro"/>
</dbReference>
<keyword evidence="13" id="KW-0694">RNA-binding</keyword>
<evidence type="ECO:0000256" key="3">
    <source>
        <dbReference type="ARBA" id="ARBA00004496"/>
    </source>
</evidence>
<feature type="domain" description="IBB" evidence="20">
    <location>
        <begin position="12"/>
        <end position="74"/>
    </location>
</feature>
<dbReference type="GO" id="GO:0005634">
    <property type="term" value="C:nucleus"/>
    <property type="evidence" value="ECO:0007669"/>
    <property type="project" value="UniProtKB-SubCell"/>
</dbReference>
<evidence type="ECO:0000256" key="6">
    <source>
        <dbReference type="ARBA" id="ARBA00016034"/>
    </source>
</evidence>
<organism evidence="21 22">
    <name type="scientific">Steinernema hermaphroditum</name>
    <dbReference type="NCBI Taxonomy" id="289476"/>
    <lineage>
        <taxon>Eukaryota</taxon>
        <taxon>Metazoa</taxon>
        <taxon>Ecdysozoa</taxon>
        <taxon>Nematoda</taxon>
        <taxon>Chromadorea</taxon>
        <taxon>Rhabditida</taxon>
        <taxon>Tylenchina</taxon>
        <taxon>Panagrolaimomorpha</taxon>
        <taxon>Strongyloidoidea</taxon>
        <taxon>Steinernematidae</taxon>
        <taxon>Steinernema</taxon>
    </lineage>
</organism>
<dbReference type="CDD" id="cd09232">
    <property type="entry name" value="Snurportin-1_C"/>
    <property type="match status" value="1"/>
</dbReference>
<dbReference type="PANTHER" id="PTHR13403">
    <property type="entry name" value="SNURPORTIN1 RNUT1 PROTEIN RNA, U TRANSPORTER 1"/>
    <property type="match status" value="1"/>
</dbReference>
<evidence type="ECO:0000313" key="21">
    <source>
        <dbReference type="EMBL" id="KAK0416030.1"/>
    </source>
</evidence>
<gene>
    <name evidence="21" type="ORF">QR680_012257</name>
</gene>
<dbReference type="SUPFAM" id="SSF56091">
    <property type="entry name" value="DNA ligase/mRNA capping enzyme, catalytic domain"/>
    <property type="match status" value="1"/>
</dbReference>
<dbReference type="InterPro" id="IPR016135">
    <property type="entry name" value="UBQ-conjugating_enzyme/RWD"/>
</dbReference>
<dbReference type="InterPro" id="IPR017336">
    <property type="entry name" value="Snurportin-1"/>
</dbReference>
<keyword evidence="10" id="KW-0547">Nucleotide-binding</keyword>
<dbReference type="Pfam" id="PF11538">
    <property type="entry name" value="Snurportin1"/>
    <property type="match status" value="1"/>
</dbReference>
<reference evidence="21" key="1">
    <citation type="submission" date="2023-06" db="EMBL/GenBank/DDBJ databases">
        <title>Genomic analysis of the entomopathogenic nematode Steinernema hermaphroditum.</title>
        <authorList>
            <person name="Schwarz E.M."/>
            <person name="Heppert J.K."/>
            <person name="Baniya A."/>
            <person name="Schwartz H.T."/>
            <person name="Tan C.-H."/>
            <person name="Antoshechkin I."/>
            <person name="Sternberg P.W."/>
            <person name="Goodrich-Blair H."/>
            <person name="Dillman A.R."/>
        </authorList>
    </citation>
    <scope>NUCLEOTIDE SEQUENCE</scope>
    <source>
        <strain evidence="21">PS9179</strain>
        <tissue evidence="21">Whole animal</tissue>
    </source>
</reference>
<dbReference type="GO" id="GO:0003723">
    <property type="term" value="F:RNA binding"/>
    <property type="evidence" value="ECO:0007669"/>
    <property type="project" value="UniProtKB-KW"/>
</dbReference>
<dbReference type="EMBL" id="JAUCMV010000002">
    <property type="protein sequence ID" value="KAK0416030.1"/>
    <property type="molecule type" value="Genomic_DNA"/>
</dbReference>
<dbReference type="InterPro" id="IPR023313">
    <property type="entry name" value="UBQ-conjugating_AS"/>
</dbReference>
<dbReference type="Gene3D" id="3.10.110.10">
    <property type="entry name" value="Ubiquitin Conjugating Enzyme"/>
    <property type="match status" value="1"/>
</dbReference>
<proteinExistence type="inferred from homology"/>
<dbReference type="GO" id="GO:0005737">
    <property type="term" value="C:cytoplasm"/>
    <property type="evidence" value="ECO:0007669"/>
    <property type="project" value="UniProtKB-SubCell"/>
</dbReference>
<dbReference type="GO" id="GO:0061631">
    <property type="term" value="F:ubiquitin conjugating enzyme activity"/>
    <property type="evidence" value="ECO:0007669"/>
    <property type="project" value="UniProtKB-EC"/>
</dbReference>
<keyword evidence="11" id="KW-0833">Ubl conjugation pathway</keyword>
<evidence type="ECO:0000256" key="16">
    <source>
        <dbReference type="ARBA" id="ARBA00053162"/>
    </source>
</evidence>
<comment type="similarity">
    <text evidence="4">Belongs to the snurportin family.</text>
</comment>
<evidence type="ECO:0000256" key="8">
    <source>
        <dbReference type="ARBA" id="ARBA00022490"/>
    </source>
</evidence>
<dbReference type="GO" id="GO:0032446">
    <property type="term" value="P:protein modification by small protein conjugation"/>
    <property type="evidence" value="ECO:0007669"/>
    <property type="project" value="UniProtKB-ARBA"/>
</dbReference>
<sequence>MDVEAVTDMMAADLSVAGTTSVEDSHPRYAMYKNEGKIRESQQRRRKEVLERQKESRFDYVNKLRKIAVGEELSDEEEHSENVDVEQEHKVKPKPYANRLMLSEWLVDIPEEDRLSGEWLMLPSPRGRRCLLVASGGVTSAYSKSGYRVSQFSSYLPGGSRHDSGCCTILDGIIDMKKKTFYALDLLMWKDNPLDSSDYACRHYLMESRLSENILLSEKSSRNPFKIVALPACKCTREDMESMMEQKINYFLDGLLFYHSQVLYSPGQNPLIGWLKPWMLPEILNINVPEKFMKGAEEVEQGGARAFIDKFNAEHNHHSMIHGDVDMGDEKEENLEFLGSPLSPQHFGMAGSQQSALLLRRQLAELKKSPVDGFSAGLVSDDDIYKWEVLVIGPPDTLYEGGFFKAILDFPHDYPQRPPKMRFISEIFHPNIGSDGNVCISILHEPGDDRYGYEKPEERWLPVHTVETILLSVISMLADPNYESPANVDAAKMQRENFPEFKKRVAACVRKSQEE</sequence>
<accession>A0AA39M0F7</accession>
<keyword evidence="7 17" id="KW-0813">Transport</keyword>
<evidence type="ECO:0000256" key="14">
    <source>
        <dbReference type="ARBA" id="ARBA00023242"/>
    </source>
</evidence>
<dbReference type="Proteomes" id="UP001175271">
    <property type="component" value="Unassembled WGS sequence"/>
</dbReference>
<evidence type="ECO:0000256" key="1">
    <source>
        <dbReference type="ARBA" id="ARBA00003975"/>
    </source>
</evidence>
<dbReference type="PANTHER" id="PTHR13403:SF6">
    <property type="entry name" value="SNURPORTIN-1"/>
    <property type="match status" value="1"/>
</dbReference>
<evidence type="ECO:0000256" key="7">
    <source>
        <dbReference type="ARBA" id="ARBA00022448"/>
    </source>
</evidence>
<evidence type="ECO:0000256" key="4">
    <source>
        <dbReference type="ARBA" id="ARBA00007540"/>
    </source>
</evidence>
<keyword evidence="9" id="KW-0808">Transferase</keyword>
<comment type="function">
    <text evidence="1">Functions as an U snRNP-specific nuclear import adapter. Involved in the trimethylguanosine (m3G)-cap-dependent nuclear import of U snRNPs. Binds specifically to the terminal m3G-cap U snRNAs.</text>
</comment>
<feature type="active site" description="Glycyl thioester intermediate" evidence="18">
    <location>
        <position position="439"/>
    </location>
</feature>
<dbReference type="InterPro" id="IPR000608">
    <property type="entry name" value="UBC"/>
</dbReference>
<keyword evidence="14" id="KW-0539">Nucleus</keyword>
<keyword evidence="12" id="KW-0067">ATP-binding</keyword>
<name>A0AA39M0F7_9BILA</name>
<keyword evidence="22" id="KW-1185">Reference proteome</keyword>
<evidence type="ECO:0000256" key="17">
    <source>
        <dbReference type="PROSITE-ProRule" id="PRU00561"/>
    </source>
</evidence>
<evidence type="ECO:0000256" key="18">
    <source>
        <dbReference type="PROSITE-ProRule" id="PRU10133"/>
    </source>
</evidence>
<dbReference type="Pfam" id="PF21974">
    <property type="entry name" value="SPN1_m3Gcap_bd"/>
    <property type="match status" value="1"/>
</dbReference>
<evidence type="ECO:0000256" key="13">
    <source>
        <dbReference type="ARBA" id="ARBA00022884"/>
    </source>
</evidence>
<dbReference type="PROSITE" id="PS50127">
    <property type="entry name" value="UBC_2"/>
    <property type="match status" value="1"/>
</dbReference>
<evidence type="ECO:0000256" key="12">
    <source>
        <dbReference type="ARBA" id="ARBA00022840"/>
    </source>
</evidence>